<evidence type="ECO:0000313" key="1">
    <source>
        <dbReference type="EMBL" id="QJA72154.1"/>
    </source>
</evidence>
<proteinExistence type="predicted"/>
<dbReference type="AlphaFoldDB" id="A0A6M3JPX5"/>
<protein>
    <submittedName>
        <fullName evidence="1">Uncharacterized protein</fullName>
    </submittedName>
</protein>
<reference evidence="1" key="1">
    <citation type="submission" date="2020-03" db="EMBL/GenBank/DDBJ databases">
        <title>The deep terrestrial virosphere.</title>
        <authorList>
            <person name="Holmfeldt K."/>
            <person name="Nilsson E."/>
            <person name="Simone D."/>
            <person name="Lopez-Fernandez M."/>
            <person name="Wu X."/>
            <person name="de Brujin I."/>
            <person name="Lundin D."/>
            <person name="Andersson A."/>
            <person name="Bertilsson S."/>
            <person name="Dopson M."/>
        </authorList>
    </citation>
    <scope>NUCLEOTIDE SEQUENCE</scope>
    <source>
        <strain evidence="1">MM415A02873</strain>
    </source>
</reference>
<sequence length="92" mass="10971">MTESTQYCKCYEKGNQPALLTDWRKTNICQTCGKLKIHKKREMTPKKDFWKWIGIQCQIIQLVLEGQEDGFKDEVRRREEIILKKITEHIAT</sequence>
<gene>
    <name evidence="1" type="ORF">MM415A02873_0001</name>
</gene>
<organism evidence="1">
    <name type="scientific">viral metagenome</name>
    <dbReference type="NCBI Taxonomy" id="1070528"/>
    <lineage>
        <taxon>unclassified sequences</taxon>
        <taxon>metagenomes</taxon>
        <taxon>organismal metagenomes</taxon>
    </lineage>
</organism>
<accession>A0A6M3JPX5</accession>
<name>A0A6M3JPX5_9ZZZZ</name>
<dbReference type="EMBL" id="MT141929">
    <property type="protein sequence ID" value="QJA72154.1"/>
    <property type="molecule type" value="Genomic_DNA"/>
</dbReference>